<name>A0A4Q5LI21_9SPHI</name>
<accession>A0A4Q5LI21</accession>
<evidence type="ECO:0008006" key="3">
    <source>
        <dbReference type="Google" id="ProtNLM"/>
    </source>
</evidence>
<proteinExistence type="predicted"/>
<comment type="caution">
    <text evidence="1">The sequence shown here is derived from an EMBL/GenBank/DDBJ whole genome shotgun (WGS) entry which is preliminary data.</text>
</comment>
<dbReference type="AlphaFoldDB" id="A0A4Q5LI21"/>
<evidence type="ECO:0000313" key="2">
    <source>
        <dbReference type="Proteomes" id="UP000293331"/>
    </source>
</evidence>
<protein>
    <recommendedName>
        <fullName evidence="3">TonB-dependent receptor plug domain-containing protein</fullName>
    </recommendedName>
</protein>
<dbReference type="EMBL" id="SEWG01000007">
    <property type="protein sequence ID" value="RYU87348.1"/>
    <property type="molecule type" value="Genomic_DNA"/>
</dbReference>
<organism evidence="1 2">
    <name type="scientific">Mucilaginibacter terrigena</name>
    <dbReference type="NCBI Taxonomy" id="2492395"/>
    <lineage>
        <taxon>Bacteria</taxon>
        <taxon>Pseudomonadati</taxon>
        <taxon>Bacteroidota</taxon>
        <taxon>Sphingobacteriia</taxon>
        <taxon>Sphingobacteriales</taxon>
        <taxon>Sphingobacteriaceae</taxon>
        <taxon>Mucilaginibacter</taxon>
    </lineage>
</organism>
<evidence type="ECO:0000313" key="1">
    <source>
        <dbReference type="EMBL" id="RYU87348.1"/>
    </source>
</evidence>
<dbReference type="RefSeq" id="WP_129877817.1">
    <property type="nucleotide sequence ID" value="NZ_SEWG01000007.1"/>
</dbReference>
<sequence length="792" mass="87777">MNRFFTRLIFASALLLCGHICIGQNIGRLVNYQLQHYPHEKIYIHYDKSSYVSGDTVWFKAYLFTGSQRSRAGKNFYMELLDENGKLLNRLTAPIFESTASGNMVLPTDTAIHAIYCRAYTEAMLKSDSSFVYMKQLSVVNLIKLPPVNAPAPVIHFLPEGGDWINGLPCLMAFKVTDANGMPVTAGGVIRNNGNVVAEFSTVHDGMGTFVMIPQPNQAYTAIWKTADGTEHTTPLPPAKPGGISLHIADVAEGKKYLIFRTGNAAGADKQLTLVAHCSGNIAYMVKIDLSGAEMANGVIPVKDIPSGILNITVFDKNSAPVAERITFVNNHDYSFKADTVFTSINKQNRRLNQITLSVKDSIRSNYSVSVTDADVDTPLANRDNIITHLLLTGDLRGKIVNPYYYFTDTTPKAAQELDLVMLTHGWRKYNWGTDTTQKLTDTIPDHRFLSISGKVSGIKANGFKTGTYATIFVETPDKSTVMLPLQVSENAGFFRDGLIYYGDAKLYFKFQDKNLASDKVKLSVDNGLVKKYIYPFIKPAPDTALAAGTQPVQLSQRVQEYMLQLKNTRQLKEVSISGKAVTKNEKVDKVYTSGVFKDGISTNILVGDDPKATNYVSLFQYLQGKVPGMTISNPLGNEPSVLWRNDGVAFFLNNFASSAGDIRNTPMMDIDYIKIYDPSMGGAFGAFGGVISVYTKRGKGFVYNDKNNKTLPLAGYTPVTDFFSPDYATAVTVTGKPDLRTTLYWEPNIILDKEKQEHLIKFYNNDISRRFKIVIEGMNFDGKLVHLEKIL</sequence>
<dbReference type="Proteomes" id="UP000293331">
    <property type="component" value="Unassembled WGS sequence"/>
</dbReference>
<reference evidence="1 2" key="1">
    <citation type="submission" date="2019-02" db="EMBL/GenBank/DDBJ databases">
        <title>Bacterial novel species Mucilaginibacter sp. 17JY9-4 isolated from soil.</title>
        <authorList>
            <person name="Jung H.-Y."/>
        </authorList>
    </citation>
    <scope>NUCLEOTIDE SEQUENCE [LARGE SCALE GENOMIC DNA]</scope>
    <source>
        <strain evidence="1 2">17JY9-4</strain>
    </source>
</reference>
<keyword evidence="2" id="KW-1185">Reference proteome</keyword>
<dbReference type="OrthoDB" id="679547at2"/>
<gene>
    <name evidence="1" type="ORF">EWM62_16695</name>
</gene>
<dbReference type="SUPFAM" id="SSF56935">
    <property type="entry name" value="Porins"/>
    <property type="match status" value="1"/>
</dbReference>